<evidence type="ECO:0000313" key="3">
    <source>
        <dbReference type="Proteomes" id="UP001152622"/>
    </source>
</evidence>
<accession>A0A9Q1E9Q6</accession>
<dbReference type="AlphaFoldDB" id="A0A9Q1E9Q6"/>
<comment type="caution">
    <text evidence="2">The sequence shown here is derived from an EMBL/GenBank/DDBJ whole genome shotgun (WGS) entry which is preliminary data.</text>
</comment>
<dbReference type="Proteomes" id="UP001152622">
    <property type="component" value="Chromosome 21"/>
</dbReference>
<name>A0A9Q1E9Q6_SYNKA</name>
<sequence>MLPGALEEVEGPIACELVCREPPRPTYPAASMAQRGPFGAARSFPLTPTGPPAPTPHILVGPQKRVEVTGRLEYHARTQDYIRQRLRTVAKLLIEARKGTPLKIS</sequence>
<evidence type="ECO:0000256" key="1">
    <source>
        <dbReference type="SAM" id="MobiDB-lite"/>
    </source>
</evidence>
<evidence type="ECO:0000313" key="2">
    <source>
        <dbReference type="EMBL" id="KAJ8334840.1"/>
    </source>
</evidence>
<gene>
    <name evidence="2" type="ORF">SKAU_G00404790</name>
</gene>
<protein>
    <submittedName>
        <fullName evidence="2">Uncharacterized protein</fullName>
    </submittedName>
</protein>
<proteinExistence type="predicted"/>
<organism evidence="2 3">
    <name type="scientific">Synaphobranchus kaupii</name>
    <name type="common">Kaup's arrowtooth eel</name>
    <dbReference type="NCBI Taxonomy" id="118154"/>
    <lineage>
        <taxon>Eukaryota</taxon>
        <taxon>Metazoa</taxon>
        <taxon>Chordata</taxon>
        <taxon>Craniata</taxon>
        <taxon>Vertebrata</taxon>
        <taxon>Euteleostomi</taxon>
        <taxon>Actinopterygii</taxon>
        <taxon>Neopterygii</taxon>
        <taxon>Teleostei</taxon>
        <taxon>Anguilliformes</taxon>
        <taxon>Synaphobranchidae</taxon>
        <taxon>Synaphobranchus</taxon>
    </lineage>
</organism>
<keyword evidence="3" id="KW-1185">Reference proteome</keyword>
<dbReference type="EMBL" id="JAINUF010000021">
    <property type="protein sequence ID" value="KAJ8334840.1"/>
    <property type="molecule type" value="Genomic_DNA"/>
</dbReference>
<feature type="region of interest" description="Disordered" evidence="1">
    <location>
        <begin position="38"/>
        <end position="59"/>
    </location>
</feature>
<reference evidence="2" key="1">
    <citation type="journal article" date="2023" name="Science">
        <title>Genome structures resolve the early diversification of teleost fishes.</title>
        <authorList>
            <person name="Parey E."/>
            <person name="Louis A."/>
            <person name="Montfort J."/>
            <person name="Bouchez O."/>
            <person name="Roques C."/>
            <person name="Iampietro C."/>
            <person name="Lluch J."/>
            <person name="Castinel A."/>
            <person name="Donnadieu C."/>
            <person name="Desvignes T."/>
            <person name="Floi Bucao C."/>
            <person name="Jouanno E."/>
            <person name="Wen M."/>
            <person name="Mejri S."/>
            <person name="Dirks R."/>
            <person name="Jansen H."/>
            <person name="Henkel C."/>
            <person name="Chen W.J."/>
            <person name="Zahm M."/>
            <person name="Cabau C."/>
            <person name="Klopp C."/>
            <person name="Thompson A.W."/>
            <person name="Robinson-Rechavi M."/>
            <person name="Braasch I."/>
            <person name="Lecointre G."/>
            <person name="Bobe J."/>
            <person name="Postlethwait J.H."/>
            <person name="Berthelot C."/>
            <person name="Roest Crollius H."/>
            <person name="Guiguen Y."/>
        </authorList>
    </citation>
    <scope>NUCLEOTIDE SEQUENCE</scope>
    <source>
        <strain evidence="2">WJC10195</strain>
    </source>
</reference>